<feature type="transmembrane region" description="Helical" evidence="7">
    <location>
        <begin position="268"/>
        <end position="292"/>
    </location>
</feature>
<dbReference type="Pfam" id="PF19300">
    <property type="entry name" value="BPD_transp_1_N"/>
    <property type="match status" value="1"/>
</dbReference>
<keyword evidence="3" id="KW-1003">Cell membrane</keyword>
<sequence length="345" mass="39034">MLTFTIRRLLLSIPTLLFISLVIFLLLQLAPGDPMAQVPLTVPPEVKEKMREALGLGQPIYIQYWKWLVQVFWIEPQVFIDYLTNRSALFSWLPDTNLSDGKLRVISWQTRSPVMDIVIQRMPQTLWVVGLAYIVGIVIAIPIGIYSAYRHYSVFDQAGTFITMIGFSIPPFFTGPLLIVIFSVSLGWLPSIYDTTHVVNDWESFKVQFFQMIMPVMVLALQTTAQISRYMRGAMLDNLNQDYVRTARAKGLKESVVVMVHVLRNSMIPVVTVIALGMPAIFGGAIITENVFKVNGIGQLLLTALRANDLPMVMTLTFIFAVLIVLFNLIADILYGLLDPRIRYD</sequence>
<gene>
    <name evidence="9" type="ORF">PL336_11180</name>
</gene>
<dbReference type="Gene3D" id="1.10.3720.10">
    <property type="entry name" value="MetI-like"/>
    <property type="match status" value="1"/>
</dbReference>
<evidence type="ECO:0000256" key="2">
    <source>
        <dbReference type="ARBA" id="ARBA00022448"/>
    </source>
</evidence>
<comment type="similarity">
    <text evidence="7">Belongs to the binding-protein-dependent transport system permease family.</text>
</comment>
<accession>A0AAX3LKV6</accession>
<evidence type="ECO:0000256" key="3">
    <source>
        <dbReference type="ARBA" id="ARBA00022475"/>
    </source>
</evidence>
<dbReference type="Proteomes" id="UP001210770">
    <property type="component" value="Chromosome"/>
</dbReference>
<dbReference type="RefSeq" id="WP_271687693.1">
    <property type="nucleotide sequence ID" value="NZ_CP116423.1"/>
</dbReference>
<dbReference type="EMBL" id="CP116423">
    <property type="protein sequence ID" value="WCE69361.1"/>
    <property type="molecule type" value="Genomic_DNA"/>
</dbReference>
<keyword evidence="4 7" id="KW-0812">Transmembrane</keyword>
<dbReference type="CDD" id="cd06261">
    <property type="entry name" value="TM_PBP2"/>
    <property type="match status" value="1"/>
</dbReference>
<dbReference type="InterPro" id="IPR045621">
    <property type="entry name" value="BPD_transp_1_N"/>
</dbReference>
<dbReference type="SUPFAM" id="SSF161098">
    <property type="entry name" value="MetI-like"/>
    <property type="match status" value="1"/>
</dbReference>
<feature type="transmembrane region" description="Helical" evidence="7">
    <location>
        <begin position="126"/>
        <end position="149"/>
    </location>
</feature>
<evidence type="ECO:0000259" key="8">
    <source>
        <dbReference type="PROSITE" id="PS50928"/>
    </source>
</evidence>
<name>A0AAX3LKV6_9RHOB</name>
<organism evidence="9 10">
    <name type="scientific">Sulfitobacter faviae</name>
    <dbReference type="NCBI Taxonomy" id="1775881"/>
    <lineage>
        <taxon>Bacteria</taxon>
        <taxon>Pseudomonadati</taxon>
        <taxon>Pseudomonadota</taxon>
        <taxon>Alphaproteobacteria</taxon>
        <taxon>Rhodobacterales</taxon>
        <taxon>Roseobacteraceae</taxon>
        <taxon>Sulfitobacter</taxon>
    </lineage>
</organism>
<feature type="transmembrane region" description="Helical" evidence="7">
    <location>
        <begin position="161"/>
        <end position="189"/>
    </location>
</feature>
<dbReference type="PANTHER" id="PTHR43163:SF6">
    <property type="entry name" value="DIPEPTIDE TRANSPORT SYSTEM PERMEASE PROTEIN DPPB-RELATED"/>
    <property type="match status" value="1"/>
</dbReference>
<feature type="transmembrane region" description="Helical" evidence="7">
    <location>
        <begin position="312"/>
        <end position="338"/>
    </location>
</feature>
<dbReference type="PROSITE" id="PS50928">
    <property type="entry name" value="ABC_TM1"/>
    <property type="match status" value="1"/>
</dbReference>
<comment type="subcellular location">
    <subcellularLocation>
        <location evidence="1 7">Cell membrane</location>
        <topology evidence="1 7">Multi-pass membrane protein</topology>
    </subcellularLocation>
</comment>
<keyword evidence="5 7" id="KW-1133">Transmembrane helix</keyword>
<dbReference type="Pfam" id="PF00528">
    <property type="entry name" value="BPD_transp_1"/>
    <property type="match status" value="1"/>
</dbReference>
<keyword evidence="2 7" id="KW-0813">Transport</keyword>
<evidence type="ECO:0000256" key="7">
    <source>
        <dbReference type="RuleBase" id="RU363032"/>
    </source>
</evidence>
<protein>
    <submittedName>
        <fullName evidence="9">ABC transporter permease</fullName>
    </submittedName>
</protein>
<dbReference type="InterPro" id="IPR035906">
    <property type="entry name" value="MetI-like_sf"/>
</dbReference>
<evidence type="ECO:0000256" key="1">
    <source>
        <dbReference type="ARBA" id="ARBA00004651"/>
    </source>
</evidence>
<evidence type="ECO:0000313" key="10">
    <source>
        <dbReference type="Proteomes" id="UP001210770"/>
    </source>
</evidence>
<evidence type="ECO:0000256" key="6">
    <source>
        <dbReference type="ARBA" id="ARBA00023136"/>
    </source>
</evidence>
<feature type="domain" description="ABC transmembrane type-1" evidence="8">
    <location>
        <begin position="122"/>
        <end position="331"/>
    </location>
</feature>
<evidence type="ECO:0000256" key="5">
    <source>
        <dbReference type="ARBA" id="ARBA00022989"/>
    </source>
</evidence>
<reference evidence="9" key="1">
    <citation type="submission" date="2023-01" db="EMBL/GenBank/DDBJ databases">
        <title>Comparative genomic analysis of cold water coral derived Sulfitobacter faviae: insights into their metabolism and habitat adaptation.</title>
        <authorList>
            <person name="Guo Y."/>
            <person name="Lin S."/>
            <person name="Huang Z."/>
            <person name="Tang K."/>
            <person name="Wang X."/>
        </authorList>
    </citation>
    <scope>NUCLEOTIDE SEQUENCE</scope>
    <source>
        <strain evidence="9">SCSIO W_1865</strain>
    </source>
</reference>
<dbReference type="PANTHER" id="PTHR43163">
    <property type="entry name" value="DIPEPTIDE TRANSPORT SYSTEM PERMEASE PROTEIN DPPB-RELATED"/>
    <property type="match status" value="1"/>
</dbReference>
<dbReference type="AlphaFoldDB" id="A0AAX3LKV6"/>
<evidence type="ECO:0000313" key="9">
    <source>
        <dbReference type="EMBL" id="WCE69361.1"/>
    </source>
</evidence>
<evidence type="ECO:0000256" key="4">
    <source>
        <dbReference type="ARBA" id="ARBA00022692"/>
    </source>
</evidence>
<proteinExistence type="inferred from homology"/>
<dbReference type="GO" id="GO:0055085">
    <property type="term" value="P:transmembrane transport"/>
    <property type="evidence" value="ECO:0007669"/>
    <property type="project" value="InterPro"/>
</dbReference>
<dbReference type="InterPro" id="IPR000515">
    <property type="entry name" value="MetI-like"/>
</dbReference>
<feature type="transmembrane region" description="Helical" evidence="7">
    <location>
        <begin position="209"/>
        <end position="227"/>
    </location>
</feature>
<keyword evidence="6 7" id="KW-0472">Membrane</keyword>
<dbReference type="GO" id="GO:0005886">
    <property type="term" value="C:plasma membrane"/>
    <property type="evidence" value="ECO:0007669"/>
    <property type="project" value="UniProtKB-SubCell"/>
</dbReference>